<feature type="region of interest" description="Disordered" evidence="4">
    <location>
        <begin position="579"/>
        <end position="615"/>
    </location>
</feature>
<dbReference type="Proteomes" id="UP000008867">
    <property type="component" value="Chromosome 2"/>
</dbReference>
<protein>
    <recommendedName>
        <fullName evidence="5">Myb-like domain-containing protein</fullName>
    </recommendedName>
</protein>
<dbReference type="GO" id="GO:0000976">
    <property type="term" value="F:transcription cis-regulatory region binding"/>
    <property type="evidence" value="ECO:0007669"/>
    <property type="project" value="TreeGrafter"/>
</dbReference>
<evidence type="ECO:0000313" key="7">
    <source>
        <dbReference type="Proteomes" id="UP000008867"/>
    </source>
</evidence>
<name>E6ZU52_SPORE</name>
<evidence type="ECO:0000313" key="6">
    <source>
        <dbReference type="EMBL" id="CBQ70759.1"/>
    </source>
</evidence>
<organism evidence="6 7">
    <name type="scientific">Sporisorium reilianum (strain SRZ2)</name>
    <name type="common">Maize head smut fungus</name>
    <dbReference type="NCBI Taxonomy" id="999809"/>
    <lineage>
        <taxon>Eukaryota</taxon>
        <taxon>Fungi</taxon>
        <taxon>Dikarya</taxon>
        <taxon>Basidiomycota</taxon>
        <taxon>Ustilaginomycotina</taxon>
        <taxon>Ustilaginomycetes</taxon>
        <taxon>Ustilaginales</taxon>
        <taxon>Ustilaginaceae</taxon>
        <taxon>Sporisorium</taxon>
    </lineage>
</organism>
<feature type="compositionally biased region" description="Low complexity" evidence="4">
    <location>
        <begin position="592"/>
        <end position="615"/>
    </location>
</feature>
<feature type="region of interest" description="Disordered" evidence="4">
    <location>
        <begin position="129"/>
        <end position="231"/>
    </location>
</feature>
<dbReference type="PANTHER" id="PTHR46380:SF2">
    <property type="entry name" value="CYCLIN-D-BINDING MYB-LIKE TRANSCRIPTION FACTOR 1"/>
    <property type="match status" value="1"/>
</dbReference>
<dbReference type="GO" id="GO:0003700">
    <property type="term" value="F:DNA-binding transcription factor activity"/>
    <property type="evidence" value="ECO:0007669"/>
    <property type="project" value="TreeGrafter"/>
</dbReference>
<proteinExistence type="predicted"/>
<dbReference type="GO" id="GO:0005634">
    <property type="term" value="C:nucleus"/>
    <property type="evidence" value="ECO:0007669"/>
    <property type="project" value="UniProtKB-SubCell"/>
</dbReference>
<gene>
    <name evidence="6" type="ORF">sr10495</name>
</gene>
<dbReference type="OrthoDB" id="39591at2759"/>
<dbReference type="HOGENOM" id="CLU_440130_0_0_1"/>
<accession>E6ZU52</accession>
<feature type="compositionally biased region" description="Basic residues" evidence="4">
    <location>
        <begin position="19"/>
        <end position="29"/>
    </location>
</feature>
<sequence>MAPSTSSQPVAAADAGKKDKSHKKHKKHKDAPVPAAAAAATTADDADANAVAEALDGATAESDAAKKERKREKKERKERERREREQAEKDAATVAAASAAQAVNAVASATRLPIDPSIVDTVAAAEAAALDTSTPPHPPAPAAATAAAPAAPAPAPAAPEQAAVTQPTQVATNAAAPAVATNAEVDPATGEPVKRKRGRPKKDPNAPSTKKSKREAGETGARRGRRPKLSEGAALDELKSLSRRELLVERVYSSDMLAKLERTIGLKYSKGRFTKEEQDTIKNGIAEFMKLKGLSEDDFQELLYNYREKGWEKMYTELWKDLAGRLDGRPNIAVRLHVRTNKSQFRRQGRYTLAEDFEIRTRMGVQREDAASVAKRLGRLNQDVLSRFVKLQVKEEMAEGPTWTAEEDKEVLAALEKYKQEHPGEVISWKAIASMVGNKRSYKVYSNLFSNIRSRVDRSGANARRDYGTVPDDADASASQQAVRGVQRHPTRADLDNSVWIPGEDDLILLQRLNFQDTMTEATVRWADLSFETWQWPEATLKQQWAQIKSRYLPDAWTGGWQETLDKIIRTIRTRRTKKEIDDEGEDRAEAAAENAAESSTQGAAVAGSAASAPEPAAFGAATAAAIDPALSGEAGSSAAAAAPATTTA</sequence>
<feature type="region of interest" description="Disordered" evidence="4">
    <location>
        <begin position="1"/>
        <end position="93"/>
    </location>
</feature>
<feature type="compositionally biased region" description="Low complexity" evidence="4">
    <location>
        <begin position="158"/>
        <end position="183"/>
    </location>
</feature>
<dbReference type="InterPro" id="IPR051651">
    <property type="entry name" value="DMTF1_DNA-bind_reg"/>
</dbReference>
<feature type="compositionally biased region" description="Low complexity" evidence="4">
    <location>
        <begin position="32"/>
        <end position="58"/>
    </location>
</feature>
<dbReference type="eggNOG" id="KOG0051">
    <property type="taxonomic scope" value="Eukaryota"/>
</dbReference>
<dbReference type="InterPro" id="IPR001005">
    <property type="entry name" value="SANT/Myb"/>
</dbReference>
<dbReference type="VEuPathDB" id="FungiDB:sr10495"/>
<evidence type="ECO:0000259" key="5">
    <source>
        <dbReference type="SMART" id="SM00717"/>
    </source>
</evidence>
<keyword evidence="2" id="KW-0238">DNA-binding</keyword>
<dbReference type="Gene3D" id="1.10.10.60">
    <property type="entry name" value="Homeodomain-like"/>
    <property type="match status" value="1"/>
</dbReference>
<comment type="subcellular location">
    <subcellularLocation>
        <location evidence="1">Nucleus</location>
    </subcellularLocation>
</comment>
<feature type="domain" description="Myb-like" evidence="5">
    <location>
        <begin position="399"/>
        <end position="454"/>
    </location>
</feature>
<dbReference type="PANTHER" id="PTHR46380">
    <property type="entry name" value="CYCLIN-D-BINDING MYB-LIKE TRANSCRIPTION FACTOR 1"/>
    <property type="match status" value="1"/>
</dbReference>
<dbReference type="CDD" id="cd00167">
    <property type="entry name" value="SANT"/>
    <property type="match status" value="1"/>
</dbReference>
<keyword evidence="3" id="KW-0539">Nucleus</keyword>
<keyword evidence="7" id="KW-1185">Reference proteome</keyword>
<evidence type="ECO:0000256" key="1">
    <source>
        <dbReference type="ARBA" id="ARBA00004123"/>
    </source>
</evidence>
<feature type="domain" description="Myb-like" evidence="5">
    <location>
        <begin position="269"/>
        <end position="344"/>
    </location>
</feature>
<dbReference type="AlphaFoldDB" id="E6ZU52"/>
<evidence type="ECO:0000256" key="2">
    <source>
        <dbReference type="ARBA" id="ARBA00023125"/>
    </source>
</evidence>
<evidence type="ECO:0000256" key="3">
    <source>
        <dbReference type="ARBA" id="ARBA00023242"/>
    </source>
</evidence>
<feature type="compositionally biased region" description="Basic and acidic residues" evidence="4">
    <location>
        <begin position="75"/>
        <end position="91"/>
    </location>
</feature>
<reference evidence="6 7" key="1">
    <citation type="journal article" date="2010" name="Science">
        <title>Pathogenicity determinants in smut fungi revealed by genome comparison.</title>
        <authorList>
            <person name="Schirawski J."/>
            <person name="Mannhaupt G."/>
            <person name="Muench K."/>
            <person name="Brefort T."/>
            <person name="Schipper K."/>
            <person name="Doehlemann G."/>
            <person name="Di Stasio M."/>
            <person name="Roessel N."/>
            <person name="Mendoza-Mendoza A."/>
            <person name="Pester D."/>
            <person name="Mueller O."/>
            <person name="Winterberg B."/>
            <person name="Meyer E."/>
            <person name="Ghareeb H."/>
            <person name="Wollenberg T."/>
            <person name="Muensterkoetter M."/>
            <person name="Wong P."/>
            <person name="Walter M."/>
            <person name="Stukenbrock E."/>
            <person name="Gueldener U."/>
            <person name="Kahmann R."/>
        </authorList>
    </citation>
    <scope>NUCLEOTIDE SEQUENCE [LARGE SCALE GENOMIC DNA]</scope>
    <source>
        <strain evidence="7">SRZ2</strain>
    </source>
</reference>
<evidence type="ECO:0000256" key="4">
    <source>
        <dbReference type="SAM" id="MobiDB-lite"/>
    </source>
</evidence>
<dbReference type="EMBL" id="FQ311441">
    <property type="protein sequence ID" value="CBQ70759.1"/>
    <property type="molecule type" value="Genomic_DNA"/>
</dbReference>
<dbReference type="SMART" id="SM00717">
    <property type="entry name" value="SANT"/>
    <property type="match status" value="2"/>
</dbReference>